<keyword evidence="7 8" id="KW-0456">Lyase</keyword>
<dbReference type="InterPro" id="IPR018082">
    <property type="entry name" value="AmbAllergen"/>
</dbReference>
<dbReference type="SMART" id="SM00656">
    <property type="entry name" value="Amb_all"/>
    <property type="match status" value="1"/>
</dbReference>
<organism evidence="10 11">
    <name type="scientific">Datura stramonium</name>
    <name type="common">Jimsonweed</name>
    <name type="synonym">Common thornapple</name>
    <dbReference type="NCBI Taxonomy" id="4076"/>
    <lineage>
        <taxon>Eukaryota</taxon>
        <taxon>Viridiplantae</taxon>
        <taxon>Streptophyta</taxon>
        <taxon>Embryophyta</taxon>
        <taxon>Tracheophyta</taxon>
        <taxon>Spermatophyta</taxon>
        <taxon>Magnoliopsida</taxon>
        <taxon>eudicotyledons</taxon>
        <taxon>Gunneridae</taxon>
        <taxon>Pentapetalae</taxon>
        <taxon>asterids</taxon>
        <taxon>lamiids</taxon>
        <taxon>Solanales</taxon>
        <taxon>Solanaceae</taxon>
        <taxon>Solanoideae</taxon>
        <taxon>Datureae</taxon>
        <taxon>Datura</taxon>
    </lineage>
</organism>
<evidence type="ECO:0000256" key="5">
    <source>
        <dbReference type="ARBA" id="ARBA00022729"/>
    </source>
</evidence>
<evidence type="ECO:0000259" key="9">
    <source>
        <dbReference type="SMART" id="SM00656"/>
    </source>
</evidence>
<dbReference type="InterPro" id="IPR002022">
    <property type="entry name" value="Pec_lyase"/>
</dbReference>
<evidence type="ECO:0000256" key="4">
    <source>
        <dbReference type="ARBA" id="ARBA00022723"/>
    </source>
</evidence>
<dbReference type="InterPro" id="IPR011050">
    <property type="entry name" value="Pectin_lyase_fold/virulence"/>
</dbReference>
<keyword evidence="5 8" id="KW-0732">Signal</keyword>
<sequence length="378" mass="42198">MAASLRSSCLYFLLPLLIVMMLFINSTADNSIEEAKKFQSLRNSTMTNRLSENDEFRHEDAVDDPEAIASMVDMSIRNSTERRKLGYFSCTTGNPIDDCWRCDRKWVRNRRRLADCSIGFGRNAIGGRDGRYYVVTDSGDDDPVNPRPGTLRHAVIQDEPLWIVFKRNMVITLKQELIMNSFKTIDARGVNVHIAYGACITIQFVTNIIIHGLHIHDCKPTGNAMVRSSPSHYGWRTMADGDAISIFGSSHIWIDHNSLSNCADGLIDAIMGSTAITISNNYFTHHNEVILLGHSDSYVRDKIMQVTKRVEPWEGSWRHWNWRSEGDLMLNGAYFTASGRAAPASYARASSLAAKSSSMVGTITSNAGALSCRLGSRC</sequence>
<dbReference type="Pfam" id="PF00544">
    <property type="entry name" value="Pectate_lyase_4"/>
    <property type="match status" value="1"/>
</dbReference>
<dbReference type="InterPro" id="IPR012334">
    <property type="entry name" value="Pectin_lyas_fold"/>
</dbReference>
<dbReference type="InterPro" id="IPR045032">
    <property type="entry name" value="PEL"/>
</dbReference>
<evidence type="ECO:0000256" key="1">
    <source>
        <dbReference type="ARBA" id="ARBA00000695"/>
    </source>
</evidence>
<evidence type="ECO:0000256" key="3">
    <source>
        <dbReference type="ARBA" id="ARBA00012272"/>
    </source>
</evidence>
<dbReference type="Proteomes" id="UP000823775">
    <property type="component" value="Unassembled WGS sequence"/>
</dbReference>
<evidence type="ECO:0000256" key="7">
    <source>
        <dbReference type="ARBA" id="ARBA00023239"/>
    </source>
</evidence>
<dbReference type="EC" id="4.2.2.2" evidence="3 8"/>
<evidence type="ECO:0000256" key="8">
    <source>
        <dbReference type="RuleBase" id="RU361123"/>
    </source>
</evidence>
<evidence type="ECO:0000313" key="10">
    <source>
        <dbReference type="EMBL" id="MCD7452325.1"/>
    </source>
</evidence>
<proteinExistence type="inferred from homology"/>
<feature type="signal peptide" evidence="8">
    <location>
        <begin position="1"/>
        <end position="28"/>
    </location>
</feature>
<reference evidence="10 11" key="1">
    <citation type="journal article" date="2021" name="BMC Genomics">
        <title>Datura genome reveals duplications of psychoactive alkaloid biosynthetic genes and high mutation rate following tissue culture.</title>
        <authorList>
            <person name="Rajewski A."/>
            <person name="Carter-House D."/>
            <person name="Stajich J."/>
            <person name="Litt A."/>
        </authorList>
    </citation>
    <scope>NUCLEOTIDE SEQUENCE [LARGE SCALE GENOMIC DNA]</scope>
    <source>
        <strain evidence="10">AR-01</strain>
    </source>
</reference>
<feature type="domain" description="Pectate lyase" evidence="9">
    <location>
        <begin position="168"/>
        <end position="341"/>
    </location>
</feature>
<name>A0ABS8RZQ1_DATST</name>
<dbReference type="PRINTS" id="PR00807">
    <property type="entry name" value="AMBALLERGEN"/>
</dbReference>
<comment type="pathway">
    <text evidence="2 8">Glycan metabolism; pectin degradation; 2-dehydro-3-deoxy-D-gluconate from pectin: step 2/5.</text>
</comment>
<dbReference type="Gene3D" id="2.160.20.10">
    <property type="entry name" value="Single-stranded right-handed beta-helix, Pectin lyase-like"/>
    <property type="match status" value="2"/>
</dbReference>
<protein>
    <recommendedName>
        <fullName evidence="3 8">Pectate lyase</fullName>
        <ecNumber evidence="3 8">4.2.2.2</ecNumber>
    </recommendedName>
</protein>
<comment type="similarity">
    <text evidence="8">Belongs to the polysaccharide lyase 1 family.</text>
</comment>
<dbReference type="SUPFAM" id="SSF51126">
    <property type="entry name" value="Pectin lyase-like"/>
    <property type="match status" value="1"/>
</dbReference>
<gene>
    <name evidence="10" type="ORF">HAX54_016158</name>
</gene>
<dbReference type="EMBL" id="JACEIK010000204">
    <property type="protein sequence ID" value="MCD7452325.1"/>
    <property type="molecule type" value="Genomic_DNA"/>
</dbReference>
<comment type="cofactor">
    <cofactor evidence="8">
        <name>Ca(2+)</name>
        <dbReference type="ChEBI" id="CHEBI:29108"/>
    </cofactor>
    <text evidence="8">Binds 1 Ca(2+) ion. Required for its activity.</text>
</comment>
<keyword evidence="6 8" id="KW-0106">Calcium</keyword>
<comment type="catalytic activity">
    <reaction evidence="1 8">
        <text>Eliminative cleavage of (1-&gt;4)-alpha-D-galacturonan to give oligosaccharides with 4-deoxy-alpha-D-galact-4-enuronosyl groups at their non-reducing ends.</text>
        <dbReference type="EC" id="4.2.2.2"/>
    </reaction>
</comment>
<dbReference type="PANTHER" id="PTHR31683:SF120">
    <property type="entry name" value="PECTATE LYASE 20-RELATED"/>
    <property type="match status" value="1"/>
</dbReference>
<feature type="chain" id="PRO_5044958577" description="Pectate lyase" evidence="8">
    <location>
        <begin position="29"/>
        <end position="378"/>
    </location>
</feature>
<evidence type="ECO:0000313" key="11">
    <source>
        <dbReference type="Proteomes" id="UP000823775"/>
    </source>
</evidence>
<keyword evidence="4 8" id="KW-0479">Metal-binding</keyword>
<evidence type="ECO:0000256" key="6">
    <source>
        <dbReference type="ARBA" id="ARBA00022837"/>
    </source>
</evidence>
<dbReference type="PANTHER" id="PTHR31683">
    <property type="entry name" value="PECTATE LYASE 18-RELATED"/>
    <property type="match status" value="1"/>
</dbReference>
<keyword evidence="11" id="KW-1185">Reference proteome</keyword>
<comment type="caution">
    <text evidence="10">The sequence shown here is derived from an EMBL/GenBank/DDBJ whole genome shotgun (WGS) entry which is preliminary data.</text>
</comment>
<evidence type="ECO:0000256" key="2">
    <source>
        <dbReference type="ARBA" id="ARBA00005220"/>
    </source>
</evidence>
<accession>A0ABS8RZQ1</accession>